<organism evidence="1">
    <name type="scientific">marine sediment metagenome</name>
    <dbReference type="NCBI Taxonomy" id="412755"/>
    <lineage>
        <taxon>unclassified sequences</taxon>
        <taxon>metagenomes</taxon>
        <taxon>ecological metagenomes</taxon>
    </lineage>
</organism>
<comment type="caution">
    <text evidence="1">The sequence shown here is derived from an EMBL/GenBank/DDBJ whole genome shotgun (WGS) entry which is preliminary data.</text>
</comment>
<gene>
    <name evidence="1" type="ORF">S03H2_70983</name>
</gene>
<dbReference type="EMBL" id="BARU01047345">
    <property type="protein sequence ID" value="GAH98534.1"/>
    <property type="molecule type" value="Genomic_DNA"/>
</dbReference>
<name>X1L805_9ZZZZ</name>
<sequence>QVKLVIQEFRHLISKSNLILGKAWNNYCNYN</sequence>
<accession>X1L805</accession>
<protein>
    <submittedName>
        <fullName evidence="1">Uncharacterized protein</fullName>
    </submittedName>
</protein>
<proteinExistence type="predicted"/>
<reference evidence="1" key="1">
    <citation type="journal article" date="2014" name="Front. Microbiol.">
        <title>High frequency of phylogenetically diverse reductive dehalogenase-homologous genes in deep subseafloor sedimentary metagenomes.</title>
        <authorList>
            <person name="Kawai M."/>
            <person name="Futagami T."/>
            <person name="Toyoda A."/>
            <person name="Takaki Y."/>
            <person name="Nishi S."/>
            <person name="Hori S."/>
            <person name="Arai W."/>
            <person name="Tsubouchi T."/>
            <person name="Morono Y."/>
            <person name="Uchiyama I."/>
            <person name="Ito T."/>
            <person name="Fujiyama A."/>
            <person name="Inagaki F."/>
            <person name="Takami H."/>
        </authorList>
    </citation>
    <scope>NUCLEOTIDE SEQUENCE</scope>
    <source>
        <strain evidence="1">Expedition CK06-06</strain>
    </source>
</reference>
<evidence type="ECO:0000313" key="1">
    <source>
        <dbReference type="EMBL" id="GAH98534.1"/>
    </source>
</evidence>
<feature type="non-terminal residue" evidence="1">
    <location>
        <position position="1"/>
    </location>
</feature>
<dbReference type="AlphaFoldDB" id="X1L805"/>